<comment type="caution">
    <text evidence="1">The sequence shown here is derived from an EMBL/GenBank/DDBJ whole genome shotgun (WGS) entry which is preliminary data.</text>
</comment>
<protein>
    <submittedName>
        <fullName evidence="1">Uncharacterized protein</fullName>
    </submittedName>
</protein>
<dbReference type="AlphaFoldDB" id="A0A2U1LB63"/>
<sequence>MKKMNLFVRICRFLSDLLTPSSPPAPIYDLSCIEKEQLVDLLKSLHTKQDLFGSAVSIFMGVVLKWMPHTLYRLKNGEKLEDVSLSIPGNEKRI</sequence>
<organism evidence="1 2">
    <name type="scientific">Artemisia annua</name>
    <name type="common">Sweet wormwood</name>
    <dbReference type="NCBI Taxonomy" id="35608"/>
    <lineage>
        <taxon>Eukaryota</taxon>
        <taxon>Viridiplantae</taxon>
        <taxon>Streptophyta</taxon>
        <taxon>Embryophyta</taxon>
        <taxon>Tracheophyta</taxon>
        <taxon>Spermatophyta</taxon>
        <taxon>Magnoliopsida</taxon>
        <taxon>eudicotyledons</taxon>
        <taxon>Gunneridae</taxon>
        <taxon>Pentapetalae</taxon>
        <taxon>asterids</taxon>
        <taxon>campanulids</taxon>
        <taxon>Asterales</taxon>
        <taxon>Asteraceae</taxon>
        <taxon>Asteroideae</taxon>
        <taxon>Anthemideae</taxon>
        <taxon>Artemisiinae</taxon>
        <taxon>Artemisia</taxon>
    </lineage>
</organism>
<dbReference type="EMBL" id="PKPP01010382">
    <property type="protein sequence ID" value="PWA46238.1"/>
    <property type="molecule type" value="Genomic_DNA"/>
</dbReference>
<name>A0A2U1LB63_ARTAN</name>
<accession>A0A2U1LB63</accession>
<keyword evidence="2" id="KW-1185">Reference proteome</keyword>
<evidence type="ECO:0000313" key="2">
    <source>
        <dbReference type="Proteomes" id="UP000245207"/>
    </source>
</evidence>
<reference evidence="1 2" key="1">
    <citation type="journal article" date="2018" name="Mol. Plant">
        <title>The genome of Artemisia annua provides insight into the evolution of Asteraceae family and artemisinin biosynthesis.</title>
        <authorList>
            <person name="Shen Q."/>
            <person name="Zhang L."/>
            <person name="Liao Z."/>
            <person name="Wang S."/>
            <person name="Yan T."/>
            <person name="Shi P."/>
            <person name="Liu M."/>
            <person name="Fu X."/>
            <person name="Pan Q."/>
            <person name="Wang Y."/>
            <person name="Lv Z."/>
            <person name="Lu X."/>
            <person name="Zhang F."/>
            <person name="Jiang W."/>
            <person name="Ma Y."/>
            <person name="Chen M."/>
            <person name="Hao X."/>
            <person name="Li L."/>
            <person name="Tang Y."/>
            <person name="Lv G."/>
            <person name="Zhou Y."/>
            <person name="Sun X."/>
            <person name="Brodelius P.E."/>
            <person name="Rose J.K.C."/>
            <person name="Tang K."/>
        </authorList>
    </citation>
    <scope>NUCLEOTIDE SEQUENCE [LARGE SCALE GENOMIC DNA]</scope>
    <source>
        <strain evidence="2">cv. Huhao1</strain>
        <tissue evidence="1">Leaf</tissue>
    </source>
</reference>
<evidence type="ECO:0000313" key="1">
    <source>
        <dbReference type="EMBL" id="PWA46238.1"/>
    </source>
</evidence>
<proteinExistence type="predicted"/>
<gene>
    <name evidence="1" type="ORF">CTI12_AA510890</name>
</gene>
<dbReference type="Proteomes" id="UP000245207">
    <property type="component" value="Unassembled WGS sequence"/>
</dbReference>